<name>A0A914ZR50_PARUN</name>
<sequence>NWKLLKEVFIYMKAKIYICENELFTFIAPFALWWNLYR</sequence>
<organism evidence="1 2">
    <name type="scientific">Parascaris univalens</name>
    <name type="common">Nematode worm</name>
    <dbReference type="NCBI Taxonomy" id="6257"/>
    <lineage>
        <taxon>Eukaryota</taxon>
        <taxon>Metazoa</taxon>
        <taxon>Ecdysozoa</taxon>
        <taxon>Nematoda</taxon>
        <taxon>Chromadorea</taxon>
        <taxon>Rhabditida</taxon>
        <taxon>Spirurina</taxon>
        <taxon>Ascaridomorpha</taxon>
        <taxon>Ascaridoidea</taxon>
        <taxon>Ascarididae</taxon>
        <taxon>Parascaris</taxon>
    </lineage>
</organism>
<accession>A0A914ZR50</accession>
<proteinExistence type="predicted"/>
<evidence type="ECO:0000313" key="1">
    <source>
        <dbReference type="Proteomes" id="UP000887569"/>
    </source>
</evidence>
<reference evidence="2" key="1">
    <citation type="submission" date="2022-11" db="UniProtKB">
        <authorList>
            <consortium name="WormBaseParasite"/>
        </authorList>
    </citation>
    <scope>IDENTIFICATION</scope>
</reference>
<dbReference type="Proteomes" id="UP000887569">
    <property type="component" value="Unplaced"/>
</dbReference>
<protein>
    <submittedName>
        <fullName evidence="2">Uncharacterized protein</fullName>
    </submittedName>
</protein>
<dbReference type="WBParaSite" id="PgB06_g067_t01">
    <property type="protein sequence ID" value="PgB06_g067_t01"/>
    <property type="gene ID" value="PgB06_g067"/>
</dbReference>
<dbReference type="AlphaFoldDB" id="A0A914ZR50"/>
<evidence type="ECO:0000313" key="2">
    <source>
        <dbReference type="WBParaSite" id="PgB06_g067_t01"/>
    </source>
</evidence>
<keyword evidence="1" id="KW-1185">Reference proteome</keyword>